<dbReference type="GO" id="GO:0005886">
    <property type="term" value="C:plasma membrane"/>
    <property type="evidence" value="ECO:0007669"/>
    <property type="project" value="TreeGrafter"/>
</dbReference>
<gene>
    <name evidence="7" type="ORF">C2845_PM15G08280</name>
</gene>
<dbReference type="CDD" id="cd18577">
    <property type="entry name" value="ABC_6TM_Pgp_ABCB1_D1_like"/>
    <property type="match status" value="1"/>
</dbReference>
<proteinExistence type="predicted"/>
<comment type="caution">
    <text evidence="7">The sequence shown here is derived from an EMBL/GenBank/DDBJ whole genome shotgun (WGS) entry which is preliminary data.</text>
</comment>
<keyword evidence="4 5" id="KW-0472">Membrane</keyword>
<dbReference type="Gene3D" id="3.40.50.300">
    <property type="entry name" value="P-loop containing nucleotide triphosphate hydrolases"/>
    <property type="match status" value="1"/>
</dbReference>
<reference evidence="8" key="1">
    <citation type="journal article" date="2019" name="Nat. Commun.">
        <title>The genome of broomcorn millet.</title>
        <authorList>
            <person name="Zou C."/>
            <person name="Miki D."/>
            <person name="Li D."/>
            <person name="Tang Q."/>
            <person name="Xiao L."/>
            <person name="Rajput S."/>
            <person name="Deng P."/>
            <person name="Jia W."/>
            <person name="Huang R."/>
            <person name="Zhang M."/>
            <person name="Sun Y."/>
            <person name="Hu J."/>
            <person name="Fu X."/>
            <person name="Schnable P.S."/>
            <person name="Li F."/>
            <person name="Zhang H."/>
            <person name="Feng B."/>
            <person name="Zhu X."/>
            <person name="Liu R."/>
            <person name="Schnable J.C."/>
            <person name="Zhu J.-K."/>
            <person name="Zhang H."/>
        </authorList>
    </citation>
    <scope>NUCLEOTIDE SEQUENCE [LARGE SCALE GENOMIC DNA]</scope>
</reference>
<keyword evidence="2 5" id="KW-0812">Transmembrane</keyword>
<dbReference type="STRING" id="4540.A0A3L6QA68"/>
<feature type="transmembrane region" description="Helical" evidence="5">
    <location>
        <begin position="94"/>
        <end position="112"/>
    </location>
</feature>
<evidence type="ECO:0000256" key="5">
    <source>
        <dbReference type="SAM" id="Phobius"/>
    </source>
</evidence>
<comment type="subcellular location">
    <subcellularLocation>
        <location evidence="1">Membrane</location>
        <topology evidence="1">Multi-pass membrane protein</topology>
    </subcellularLocation>
</comment>
<dbReference type="GO" id="GO:0016887">
    <property type="term" value="F:ATP hydrolysis activity"/>
    <property type="evidence" value="ECO:0007669"/>
    <property type="project" value="InterPro"/>
</dbReference>
<dbReference type="InterPro" id="IPR003439">
    <property type="entry name" value="ABC_transporter-like_ATP-bd"/>
</dbReference>
<evidence type="ECO:0000259" key="6">
    <source>
        <dbReference type="PROSITE" id="PS50929"/>
    </source>
</evidence>
<dbReference type="InterPro" id="IPR039421">
    <property type="entry name" value="Type_1_exporter"/>
</dbReference>
<evidence type="ECO:0000256" key="1">
    <source>
        <dbReference type="ARBA" id="ARBA00004141"/>
    </source>
</evidence>
<evidence type="ECO:0000256" key="4">
    <source>
        <dbReference type="ARBA" id="ARBA00023136"/>
    </source>
</evidence>
<dbReference type="PANTHER" id="PTHR24222:SF79">
    <property type="entry name" value="ATP BINDING CASSETTE SUBFAMILY B"/>
    <property type="match status" value="1"/>
</dbReference>
<dbReference type="SUPFAM" id="SSF52540">
    <property type="entry name" value="P-loop containing nucleoside triphosphate hydrolases"/>
    <property type="match status" value="1"/>
</dbReference>
<feature type="domain" description="ABC transmembrane type-1" evidence="6">
    <location>
        <begin position="32"/>
        <end position="297"/>
    </location>
</feature>
<feature type="transmembrane region" description="Helical" evidence="5">
    <location>
        <begin position="197"/>
        <end position="216"/>
    </location>
</feature>
<dbReference type="PROSITE" id="PS50929">
    <property type="entry name" value="ABC_TM1F"/>
    <property type="match status" value="1"/>
</dbReference>
<dbReference type="OrthoDB" id="686757at2759"/>
<dbReference type="GO" id="GO:0140359">
    <property type="term" value="F:ABC-type transporter activity"/>
    <property type="evidence" value="ECO:0007669"/>
    <property type="project" value="InterPro"/>
</dbReference>
<protein>
    <submittedName>
        <fullName evidence="7">ABC transporter B family member 8</fullName>
    </submittedName>
</protein>
<organism evidence="7 8">
    <name type="scientific">Panicum miliaceum</name>
    <name type="common">Proso millet</name>
    <name type="synonym">Broomcorn millet</name>
    <dbReference type="NCBI Taxonomy" id="4540"/>
    <lineage>
        <taxon>Eukaryota</taxon>
        <taxon>Viridiplantae</taxon>
        <taxon>Streptophyta</taxon>
        <taxon>Embryophyta</taxon>
        <taxon>Tracheophyta</taxon>
        <taxon>Spermatophyta</taxon>
        <taxon>Magnoliopsida</taxon>
        <taxon>Liliopsida</taxon>
        <taxon>Poales</taxon>
        <taxon>Poaceae</taxon>
        <taxon>PACMAD clade</taxon>
        <taxon>Panicoideae</taxon>
        <taxon>Panicodae</taxon>
        <taxon>Paniceae</taxon>
        <taxon>Panicinae</taxon>
        <taxon>Panicum</taxon>
        <taxon>Panicum sect. Panicum</taxon>
    </lineage>
</organism>
<keyword evidence="8" id="KW-1185">Reference proteome</keyword>
<dbReference type="EMBL" id="PQIB02000013">
    <property type="protein sequence ID" value="RLM74087.1"/>
    <property type="molecule type" value="Genomic_DNA"/>
</dbReference>
<feature type="transmembrane region" description="Helical" evidence="5">
    <location>
        <begin position="28"/>
        <end position="52"/>
    </location>
</feature>
<dbReference type="Proteomes" id="UP000275267">
    <property type="component" value="Unassembled WGS sequence"/>
</dbReference>
<sequence>MTAGAPASTTTAGSVSRGVLAFADRLDVLLMALGALGAVADGCSYNLLLVFASDVVNSLGRGHAAAQQQQGGASAATTSGVRFMHDVEKSCLNYVYLALAVLSVAFLEGYCWSRTSERQVRRIRRLYLQAMLRQEPGFFDSGDAAATVDIIGGISKDASVIQEVLTEKVPLFLMHSTAFISGLAFSIYFSWRLALAASPLVLLLVIPGLIYGKYLLRLSRKSRHEYAKANFLVEQALGSIKTVYSFTAEKRILQRYATILNGTTKLGIKQGIAKGLVVGCTGIAFAIWAFLAWYGSRSLGVALPELKHLTEASIAATRILEQMNRVPQINADDSKGLMLDRLRGEIKFESVHFVYPSRPDMPVLQDFNLQIPAGQTVALVGSSGSGKSTAIALVQRFYDASEGTVKIDEVDIKELQLK</sequence>
<dbReference type="AlphaFoldDB" id="A0A3L6QA68"/>
<feature type="transmembrane region" description="Helical" evidence="5">
    <location>
        <begin position="171"/>
        <end position="191"/>
    </location>
</feature>
<dbReference type="GO" id="GO:0005524">
    <property type="term" value="F:ATP binding"/>
    <property type="evidence" value="ECO:0007669"/>
    <property type="project" value="InterPro"/>
</dbReference>
<feature type="transmembrane region" description="Helical" evidence="5">
    <location>
        <begin position="275"/>
        <end position="294"/>
    </location>
</feature>
<dbReference type="PANTHER" id="PTHR24222">
    <property type="entry name" value="ABC TRANSPORTER B FAMILY"/>
    <property type="match status" value="1"/>
</dbReference>
<accession>A0A3L6QA68</accession>
<dbReference type="InterPro" id="IPR036640">
    <property type="entry name" value="ABC1_TM_sf"/>
</dbReference>
<evidence type="ECO:0000313" key="7">
    <source>
        <dbReference type="EMBL" id="RLM74087.1"/>
    </source>
</evidence>
<dbReference type="Gene3D" id="1.20.1560.10">
    <property type="entry name" value="ABC transporter type 1, transmembrane domain"/>
    <property type="match status" value="2"/>
</dbReference>
<dbReference type="Pfam" id="PF00005">
    <property type="entry name" value="ABC_tran"/>
    <property type="match status" value="1"/>
</dbReference>
<dbReference type="SUPFAM" id="SSF90123">
    <property type="entry name" value="ABC transporter transmembrane region"/>
    <property type="match status" value="1"/>
</dbReference>
<keyword evidence="3 5" id="KW-1133">Transmembrane helix</keyword>
<evidence type="ECO:0000313" key="8">
    <source>
        <dbReference type="Proteomes" id="UP000275267"/>
    </source>
</evidence>
<evidence type="ECO:0000256" key="2">
    <source>
        <dbReference type="ARBA" id="ARBA00022692"/>
    </source>
</evidence>
<dbReference type="InterPro" id="IPR027417">
    <property type="entry name" value="P-loop_NTPase"/>
</dbReference>
<dbReference type="InterPro" id="IPR011527">
    <property type="entry name" value="ABC1_TM_dom"/>
</dbReference>
<evidence type="ECO:0000256" key="3">
    <source>
        <dbReference type="ARBA" id="ARBA00022989"/>
    </source>
</evidence>
<name>A0A3L6QA68_PANMI</name>
<dbReference type="Pfam" id="PF00664">
    <property type="entry name" value="ABC_membrane"/>
    <property type="match status" value="1"/>
</dbReference>